<protein>
    <submittedName>
        <fullName evidence="10">45 kDa calcium-binding protein isoform X2</fullName>
    </submittedName>
</protein>
<organism evidence="9 10">
    <name type="scientific">Hydra vulgaris</name>
    <name type="common">Hydra</name>
    <name type="synonym">Hydra attenuata</name>
    <dbReference type="NCBI Taxonomy" id="6087"/>
    <lineage>
        <taxon>Eukaryota</taxon>
        <taxon>Metazoa</taxon>
        <taxon>Cnidaria</taxon>
        <taxon>Hydrozoa</taxon>
        <taxon>Hydroidolina</taxon>
        <taxon>Anthoathecata</taxon>
        <taxon>Aplanulata</taxon>
        <taxon>Hydridae</taxon>
        <taxon>Hydra</taxon>
    </lineage>
</organism>
<dbReference type="Gene3D" id="1.10.238.10">
    <property type="entry name" value="EF-hand"/>
    <property type="match status" value="3"/>
</dbReference>
<accession>A0ABM4C561</accession>
<dbReference type="PANTHER" id="PTHR10827">
    <property type="entry name" value="RETICULOCALBIN"/>
    <property type="match status" value="1"/>
</dbReference>
<keyword evidence="9" id="KW-1185">Reference proteome</keyword>
<comment type="similarity">
    <text evidence="1">Belongs to the aequorin family.</text>
</comment>
<feature type="domain" description="EF-hand" evidence="8">
    <location>
        <begin position="281"/>
        <end position="316"/>
    </location>
</feature>
<evidence type="ECO:0000256" key="6">
    <source>
        <dbReference type="ARBA" id="ARBA00023262"/>
    </source>
</evidence>
<gene>
    <name evidence="10" type="primary">LOC100209360</name>
</gene>
<evidence type="ECO:0000313" key="10">
    <source>
        <dbReference type="RefSeq" id="XP_065656697.1"/>
    </source>
</evidence>
<dbReference type="PROSITE" id="PS50222">
    <property type="entry name" value="EF_HAND_2"/>
    <property type="match status" value="5"/>
</dbReference>
<dbReference type="Pfam" id="PF13499">
    <property type="entry name" value="EF-hand_7"/>
    <property type="match status" value="1"/>
</dbReference>
<dbReference type="InterPro" id="IPR002048">
    <property type="entry name" value="EF_hand_dom"/>
</dbReference>
<feature type="signal peptide" evidence="7">
    <location>
        <begin position="1"/>
        <end position="17"/>
    </location>
</feature>
<dbReference type="RefSeq" id="XP_065656697.1">
    <property type="nucleotide sequence ID" value="XM_065800625.1"/>
</dbReference>
<feature type="domain" description="EF-hand" evidence="8">
    <location>
        <begin position="245"/>
        <end position="280"/>
    </location>
</feature>
<dbReference type="GeneID" id="100209360"/>
<dbReference type="SMART" id="SM00054">
    <property type="entry name" value="EFh"/>
    <property type="match status" value="5"/>
</dbReference>
<dbReference type="InterPro" id="IPR011992">
    <property type="entry name" value="EF-hand-dom_pair"/>
</dbReference>
<keyword evidence="7" id="KW-0732">Signal</keyword>
<dbReference type="PROSITE" id="PS00018">
    <property type="entry name" value="EF_HAND_1"/>
    <property type="match status" value="6"/>
</dbReference>
<keyword evidence="3" id="KW-0677">Repeat</keyword>
<dbReference type="Proteomes" id="UP001652625">
    <property type="component" value="Chromosome 06"/>
</dbReference>
<dbReference type="SUPFAM" id="SSF47473">
    <property type="entry name" value="EF-hand"/>
    <property type="match status" value="2"/>
</dbReference>
<dbReference type="Pfam" id="PF13202">
    <property type="entry name" value="EF-hand_5"/>
    <property type="match status" value="3"/>
</dbReference>
<reference evidence="10" key="1">
    <citation type="submission" date="2025-08" db="UniProtKB">
        <authorList>
            <consortium name="RefSeq"/>
        </authorList>
    </citation>
    <scope>IDENTIFICATION</scope>
</reference>
<name>A0ABM4C561_HYDVU</name>
<evidence type="ECO:0000313" key="9">
    <source>
        <dbReference type="Proteomes" id="UP001652625"/>
    </source>
</evidence>
<evidence type="ECO:0000256" key="4">
    <source>
        <dbReference type="ARBA" id="ARBA00022837"/>
    </source>
</evidence>
<feature type="domain" description="EF-hand" evidence="8">
    <location>
        <begin position="77"/>
        <end position="112"/>
    </location>
</feature>
<evidence type="ECO:0000256" key="3">
    <source>
        <dbReference type="ARBA" id="ARBA00022737"/>
    </source>
</evidence>
<evidence type="ECO:0000256" key="1">
    <source>
        <dbReference type="ARBA" id="ARBA00007828"/>
    </source>
</evidence>
<evidence type="ECO:0000259" key="8">
    <source>
        <dbReference type="PROSITE" id="PS50222"/>
    </source>
</evidence>
<feature type="domain" description="EF-hand" evidence="8">
    <location>
        <begin position="213"/>
        <end position="236"/>
    </location>
</feature>
<evidence type="ECO:0000256" key="7">
    <source>
        <dbReference type="SAM" id="SignalP"/>
    </source>
</evidence>
<proteinExistence type="inferred from homology"/>
<evidence type="ECO:0000256" key="5">
    <source>
        <dbReference type="ARBA" id="ARBA00023223"/>
    </source>
</evidence>
<keyword evidence="4" id="KW-0106">Calcium</keyword>
<sequence length="329" mass="38493">MLLIILKIICLVGSSISIPVGKLNISKTNILHSELLPPDHIRGAHLEQDGDVNKEFHHEAFLGKLLDDGKLEWENYGGYKKLIKIFHQVDKNKDHKISHEELKEWIHERITEHFNEAKSNSEKIFERVDLNKDKLVSWIEYKSQLMDLDLNSLNNTDQAIDEKNEFLREAKNWKNADYDGNNILNMSEFVVFLHPEHNKRVIEIMADELITPMDVNKDGKISVEEFTRLPGGIVDPEEAELDKQYQKERKEEFERDMDADGDGFVTKEEFCVYLDPRHFQHAFKEAKYLINIADQDKDGKLSEDEMLLKYQLFTGSSFNDYVKILHDEF</sequence>
<feature type="domain" description="EF-hand" evidence="8">
    <location>
        <begin position="116"/>
        <end position="151"/>
    </location>
</feature>
<keyword evidence="5" id="KW-0455">Luminescence</keyword>
<dbReference type="PANTHER" id="PTHR10827:SF98">
    <property type="entry name" value="45 KDA CALCIUM-BINDING PROTEIN"/>
    <property type="match status" value="1"/>
</dbReference>
<evidence type="ECO:0000256" key="2">
    <source>
        <dbReference type="ARBA" id="ARBA00022723"/>
    </source>
</evidence>
<keyword evidence="2" id="KW-0479">Metal-binding</keyword>
<dbReference type="InterPro" id="IPR018247">
    <property type="entry name" value="EF_Hand_1_Ca_BS"/>
</dbReference>
<keyword evidence="6" id="KW-0599">Photoprotein</keyword>
<feature type="chain" id="PRO_5045983985" evidence="7">
    <location>
        <begin position="18"/>
        <end position="329"/>
    </location>
</feature>